<evidence type="ECO:0000313" key="2">
    <source>
        <dbReference type="EMBL" id="RZM79669.1"/>
    </source>
</evidence>
<feature type="transmembrane region" description="Helical" evidence="1">
    <location>
        <begin position="26"/>
        <end position="49"/>
    </location>
</feature>
<dbReference type="AlphaFoldDB" id="A0A4Q7EAX4"/>
<gene>
    <name evidence="2" type="ORF">DYY88_13275</name>
</gene>
<proteinExistence type="predicted"/>
<accession>A0A4Q7EAX4</accession>
<keyword evidence="1" id="KW-1133">Transmembrane helix</keyword>
<protein>
    <submittedName>
        <fullName evidence="2">Uncharacterized protein</fullName>
    </submittedName>
</protein>
<dbReference type="OrthoDB" id="9855454at2"/>
<keyword evidence="1" id="KW-0472">Membrane</keyword>
<feature type="transmembrane region" description="Helical" evidence="1">
    <location>
        <begin position="69"/>
        <end position="90"/>
    </location>
</feature>
<keyword evidence="1" id="KW-0812">Transmembrane</keyword>
<name>A0A4Q7EAX4_9CYAN</name>
<dbReference type="Proteomes" id="UP000292459">
    <property type="component" value="Unassembled WGS sequence"/>
</dbReference>
<evidence type="ECO:0000256" key="1">
    <source>
        <dbReference type="SAM" id="Phobius"/>
    </source>
</evidence>
<organism evidence="2 3">
    <name type="scientific">Leptolyngbya iicbica LK</name>
    <dbReference type="NCBI Taxonomy" id="2294035"/>
    <lineage>
        <taxon>Bacteria</taxon>
        <taxon>Bacillati</taxon>
        <taxon>Cyanobacteriota</taxon>
        <taxon>Cyanophyceae</taxon>
        <taxon>Leptolyngbyales</taxon>
        <taxon>Leptolyngbyaceae</taxon>
        <taxon>Leptolyngbya group</taxon>
        <taxon>Leptolyngbya</taxon>
        <taxon>Leptolyngbya iicbica</taxon>
    </lineage>
</organism>
<reference evidence="2 3" key="1">
    <citation type="submission" date="2018-11" db="EMBL/GenBank/DDBJ databases">
        <title>Whole genome sequencing of an environmental sample.</title>
        <authorList>
            <person name="Sarangi A.N."/>
            <person name="Singh D."/>
            <person name="Tripathy S."/>
        </authorList>
    </citation>
    <scope>NUCLEOTIDE SEQUENCE [LARGE SCALE GENOMIC DNA]</scope>
    <source>
        <strain evidence="2 3">Lakshadweep</strain>
    </source>
</reference>
<evidence type="ECO:0000313" key="3">
    <source>
        <dbReference type="Proteomes" id="UP000292459"/>
    </source>
</evidence>
<dbReference type="EMBL" id="QVFV01000002">
    <property type="protein sequence ID" value="RZM79669.1"/>
    <property type="molecule type" value="Genomic_DNA"/>
</dbReference>
<dbReference type="RefSeq" id="WP_044151266.1">
    <property type="nucleotide sequence ID" value="NZ_QVFV01000002.1"/>
</dbReference>
<sequence length="237" mass="26473">MSRLPEFPTPNSDAHHHRESSPRRRWWRFGVIAWVGLAAVGWLGYLAFFGGLPGNYWLAQVYSISLFPLAAVVLTTVLTAPMFGLAFGLLAIGSIHTPWRRRTRQGAKKLLLLLLIEAMAIAALLPSGILVTTLSDRLVILPWHTTYRAIYVSPLDDNYGDLMLVKCGWFGFCRQVYRSYTDVGSADEAYLQFDAEANQIKLHLEGSWVYVRSPGAPACQEGLHSDHADHECDADLN</sequence>
<feature type="transmembrane region" description="Helical" evidence="1">
    <location>
        <begin position="110"/>
        <end position="131"/>
    </location>
</feature>
<keyword evidence="3" id="KW-1185">Reference proteome</keyword>
<comment type="caution">
    <text evidence="2">The sequence shown here is derived from an EMBL/GenBank/DDBJ whole genome shotgun (WGS) entry which is preliminary data.</text>
</comment>